<evidence type="ECO:0000259" key="4">
    <source>
        <dbReference type="PROSITE" id="PS01124"/>
    </source>
</evidence>
<dbReference type="Pfam" id="PF12833">
    <property type="entry name" value="HTH_18"/>
    <property type="match status" value="1"/>
</dbReference>
<dbReference type="InterPro" id="IPR009057">
    <property type="entry name" value="Homeodomain-like_sf"/>
</dbReference>
<dbReference type="SMART" id="SM00342">
    <property type="entry name" value="HTH_ARAC"/>
    <property type="match status" value="1"/>
</dbReference>
<evidence type="ECO:0000256" key="2">
    <source>
        <dbReference type="ARBA" id="ARBA00023125"/>
    </source>
</evidence>
<accession>A0ABZ2I7Q5</accession>
<dbReference type="EMBL" id="CP146275">
    <property type="protein sequence ID" value="WWT33550.1"/>
    <property type="molecule type" value="Genomic_DNA"/>
</dbReference>
<evidence type="ECO:0000256" key="3">
    <source>
        <dbReference type="ARBA" id="ARBA00023163"/>
    </source>
</evidence>
<dbReference type="SUPFAM" id="SSF46689">
    <property type="entry name" value="Homeodomain-like"/>
    <property type="match status" value="2"/>
</dbReference>
<dbReference type="PROSITE" id="PS01124">
    <property type="entry name" value="HTH_ARAC_FAMILY_2"/>
    <property type="match status" value="1"/>
</dbReference>
<dbReference type="RefSeq" id="WP_338609137.1">
    <property type="nucleotide sequence ID" value="NZ_CP146275.1"/>
</dbReference>
<keyword evidence="3" id="KW-0804">Transcription</keyword>
<sequence length="312" mass="34441">MTVPAYSSFVQWFREGPFAPYIRMIKSPGGFLNLMETAMPAVEMSDPAVPELVLHYDLIGGFGLNADLGSGRFSTRTLAGDFLLAAPNFANSISVDSNHRIRSMAFPIAHWSRLLDDGAGQPSRLEFGALHRGTFTSSKIRSAQRQLWRLCDEEGAPSRLLAQAAGCEILAELCQMAGTPLASTRGGLAPWAQKRCIEFMHARLSQDISLDDLAAQARLSPFHFARMFKQSLGVPPRVYLTRLRVDKTCELLETTDLPVTEIAQEVGYSSNQVLARVFMKHQRMSPTDYRRAVRDPVRQAPGTAIAASETPQ</sequence>
<dbReference type="InterPro" id="IPR018060">
    <property type="entry name" value="HTH_AraC"/>
</dbReference>
<gene>
    <name evidence="5" type="ORF">V6617_03570</name>
</gene>
<dbReference type="InterPro" id="IPR050204">
    <property type="entry name" value="AraC_XylS_family_regulators"/>
</dbReference>
<keyword evidence="1" id="KW-0805">Transcription regulation</keyword>
<organism evidence="5 6">
    <name type="scientific">Pelagibacterium nitratireducens</name>
    <dbReference type="NCBI Taxonomy" id="1046114"/>
    <lineage>
        <taxon>Bacteria</taxon>
        <taxon>Pseudomonadati</taxon>
        <taxon>Pseudomonadota</taxon>
        <taxon>Alphaproteobacteria</taxon>
        <taxon>Hyphomicrobiales</taxon>
        <taxon>Devosiaceae</taxon>
        <taxon>Pelagibacterium</taxon>
    </lineage>
</organism>
<name>A0ABZ2I7Q5_9HYPH</name>
<dbReference type="PANTHER" id="PTHR46796">
    <property type="entry name" value="HTH-TYPE TRANSCRIPTIONAL ACTIVATOR RHAS-RELATED"/>
    <property type="match status" value="1"/>
</dbReference>
<reference evidence="5 6" key="1">
    <citation type="submission" date="2024-02" db="EMBL/GenBank/DDBJ databases">
        <title>Complete genome sequence of Pelagibacterium nitratireducens ZH15.</title>
        <authorList>
            <person name="Zhao L.H."/>
        </authorList>
    </citation>
    <scope>NUCLEOTIDE SEQUENCE [LARGE SCALE GENOMIC DNA]</scope>
    <source>
        <strain evidence="5 6">ZH15</strain>
    </source>
</reference>
<keyword evidence="6" id="KW-1185">Reference proteome</keyword>
<feature type="domain" description="HTH araC/xylS-type" evidence="4">
    <location>
        <begin position="194"/>
        <end position="292"/>
    </location>
</feature>
<evidence type="ECO:0000313" key="5">
    <source>
        <dbReference type="EMBL" id="WWT33550.1"/>
    </source>
</evidence>
<keyword evidence="2" id="KW-0238">DNA-binding</keyword>
<dbReference type="Proteomes" id="UP001369958">
    <property type="component" value="Chromosome"/>
</dbReference>
<protein>
    <submittedName>
        <fullName evidence="5">AraC family transcriptional regulator</fullName>
    </submittedName>
</protein>
<evidence type="ECO:0000256" key="1">
    <source>
        <dbReference type="ARBA" id="ARBA00023015"/>
    </source>
</evidence>
<evidence type="ECO:0000313" key="6">
    <source>
        <dbReference type="Proteomes" id="UP001369958"/>
    </source>
</evidence>
<proteinExistence type="predicted"/>
<dbReference type="Gene3D" id="1.10.10.60">
    <property type="entry name" value="Homeodomain-like"/>
    <property type="match status" value="2"/>
</dbReference>